<keyword evidence="1" id="KW-0001">2Fe-2S</keyword>
<keyword evidence="4" id="KW-0411">Iron-sulfur</keyword>
<dbReference type="EMBL" id="CP038149">
    <property type="protein sequence ID" value="QBQ99118.1"/>
    <property type="molecule type" value="Genomic_DNA"/>
</dbReference>
<dbReference type="OrthoDB" id="9800167at2"/>
<dbReference type="Gene3D" id="2.102.10.10">
    <property type="entry name" value="Rieske [2Fe-2S] iron-sulphur domain"/>
    <property type="match status" value="1"/>
</dbReference>
<dbReference type="InterPro" id="IPR036922">
    <property type="entry name" value="Rieske_2Fe-2S_sf"/>
</dbReference>
<sequence length="110" mass="11726">MADWVDVAPYADFPPGAVRSVNVAGAQVAVFNLDGTCYAIEDICTHDGGILTGGTVEGDEVVCPRHGARFCIRTGRVRAPPAYEDVAVFAVRVEGGIVQVRDARWDESGF</sequence>
<dbReference type="RefSeq" id="WP_134751554.1">
    <property type="nucleotide sequence ID" value="NZ_CP038149.1"/>
</dbReference>
<protein>
    <submittedName>
        <fullName evidence="6">Non-heme iron oxygenase ferredoxin subunit</fullName>
    </submittedName>
</protein>
<dbReference type="InterPro" id="IPR017941">
    <property type="entry name" value="Rieske_2Fe-2S"/>
</dbReference>
<evidence type="ECO:0000259" key="5">
    <source>
        <dbReference type="PROSITE" id="PS51296"/>
    </source>
</evidence>
<dbReference type="SUPFAM" id="SSF50022">
    <property type="entry name" value="ISP domain"/>
    <property type="match status" value="1"/>
</dbReference>
<evidence type="ECO:0000256" key="3">
    <source>
        <dbReference type="ARBA" id="ARBA00023004"/>
    </source>
</evidence>
<name>A0A4P7CT07_9BURK</name>
<feature type="domain" description="Rieske" evidence="5">
    <location>
        <begin position="5"/>
        <end position="100"/>
    </location>
</feature>
<dbReference type="KEGG" id="ppai:E1956_18020"/>
<keyword evidence="7" id="KW-1185">Reference proteome</keyword>
<dbReference type="Proteomes" id="UP000295727">
    <property type="component" value="Chromosome 2"/>
</dbReference>
<evidence type="ECO:0000313" key="7">
    <source>
        <dbReference type="Proteomes" id="UP000295727"/>
    </source>
</evidence>
<evidence type="ECO:0000256" key="4">
    <source>
        <dbReference type="ARBA" id="ARBA00023014"/>
    </source>
</evidence>
<evidence type="ECO:0000313" key="6">
    <source>
        <dbReference type="EMBL" id="QBQ99118.1"/>
    </source>
</evidence>
<gene>
    <name evidence="6" type="ORF">E1956_18020</name>
</gene>
<reference evidence="6 7" key="1">
    <citation type="submission" date="2019-03" db="EMBL/GenBank/DDBJ databases">
        <title>Paraburkholderia sp. 7MH5, isolated from subtropical forest soil.</title>
        <authorList>
            <person name="Gao Z.-H."/>
            <person name="Qiu L.-H."/>
        </authorList>
    </citation>
    <scope>NUCLEOTIDE SEQUENCE [LARGE SCALE GENOMIC DNA]</scope>
    <source>
        <strain evidence="6 7">7MH5</strain>
    </source>
</reference>
<dbReference type="PANTHER" id="PTHR21496">
    <property type="entry name" value="FERREDOXIN-RELATED"/>
    <property type="match status" value="1"/>
</dbReference>
<dbReference type="GO" id="GO:0046872">
    <property type="term" value="F:metal ion binding"/>
    <property type="evidence" value="ECO:0007669"/>
    <property type="project" value="UniProtKB-KW"/>
</dbReference>
<dbReference type="CDD" id="cd03528">
    <property type="entry name" value="Rieske_RO_ferredoxin"/>
    <property type="match status" value="1"/>
</dbReference>
<evidence type="ECO:0000256" key="2">
    <source>
        <dbReference type="ARBA" id="ARBA00022723"/>
    </source>
</evidence>
<dbReference type="GO" id="GO:0051537">
    <property type="term" value="F:2 iron, 2 sulfur cluster binding"/>
    <property type="evidence" value="ECO:0007669"/>
    <property type="project" value="UniProtKB-KW"/>
</dbReference>
<keyword evidence="3" id="KW-0408">Iron</keyword>
<dbReference type="AlphaFoldDB" id="A0A4P7CT07"/>
<dbReference type="PANTHER" id="PTHR21496:SF23">
    <property type="entry name" value="3-PHENYLPROPIONATE_CINNAMIC ACID DIOXYGENASE FERREDOXIN SUBUNIT"/>
    <property type="match status" value="1"/>
</dbReference>
<keyword evidence="2" id="KW-0479">Metal-binding</keyword>
<evidence type="ECO:0000256" key="1">
    <source>
        <dbReference type="ARBA" id="ARBA00022714"/>
    </source>
</evidence>
<dbReference type="Pfam" id="PF00355">
    <property type="entry name" value="Rieske"/>
    <property type="match status" value="1"/>
</dbReference>
<accession>A0A4P7CT07</accession>
<dbReference type="PROSITE" id="PS51296">
    <property type="entry name" value="RIESKE"/>
    <property type="match status" value="1"/>
</dbReference>
<proteinExistence type="predicted"/>
<organism evidence="6 7">
    <name type="scientific">Paraburkholderia pallida</name>
    <dbReference type="NCBI Taxonomy" id="2547399"/>
    <lineage>
        <taxon>Bacteria</taxon>
        <taxon>Pseudomonadati</taxon>
        <taxon>Pseudomonadota</taxon>
        <taxon>Betaproteobacteria</taxon>
        <taxon>Burkholderiales</taxon>
        <taxon>Burkholderiaceae</taxon>
        <taxon>Paraburkholderia</taxon>
    </lineage>
</organism>